<feature type="transmembrane region" description="Helical" evidence="7">
    <location>
        <begin position="108"/>
        <end position="131"/>
    </location>
</feature>
<feature type="domain" description="ABC transmembrane type-1" evidence="8">
    <location>
        <begin position="70"/>
        <end position="263"/>
    </location>
</feature>
<keyword evidence="6 7" id="KW-0472">Membrane</keyword>
<feature type="transmembrane region" description="Helical" evidence="7">
    <location>
        <begin position="74"/>
        <end position="96"/>
    </location>
</feature>
<feature type="transmembrane region" description="Helical" evidence="7">
    <location>
        <begin position="184"/>
        <end position="209"/>
    </location>
</feature>
<dbReference type="GO" id="GO:0005886">
    <property type="term" value="C:plasma membrane"/>
    <property type="evidence" value="ECO:0007669"/>
    <property type="project" value="UniProtKB-SubCell"/>
</dbReference>
<evidence type="ECO:0000256" key="1">
    <source>
        <dbReference type="ARBA" id="ARBA00004651"/>
    </source>
</evidence>
<reference evidence="9 10" key="1">
    <citation type="submission" date="2018-11" db="EMBL/GenBank/DDBJ databases">
        <title>Cryobacterium sp. nov., isolated from rhizosphere soil of lettuce.</title>
        <authorList>
            <person name="Wang Y."/>
        </authorList>
    </citation>
    <scope>NUCLEOTIDE SEQUENCE [LARGE SCALE GENOMIC DNA]</scope>
    <source>
        <strain evidence="9 10">NEAU-85</strain>
    </source>
</reference>
<comment type="subcellular location">
    <subcellularLocation>
        <location evidence="1 7">Cell membrane</location>
        <topology evidence="1 7">Multi-pass membrane protein</topology>
    </subcellularLocation>
</comment>
<keyword evidence="2 7" id="KW-0813">Transport</keyword>
<proteinExistence type="inferred from homology"/>
<feature type="transmembrane region" description="Helical" evidence="7">
    <location>
        <begin position="143"/>
        <end position="163"/>
    </location>
</feature>
<dbReference type="InterPro" id="IPR035906">
    <property type="entry name" value="MetI-like_sf"/>
</dbReference>
<comment type="caution">
    <text evidence="9">The sequence shown here is derived from an EMBL/GenBank/DDBJ whole genome shotgun (WGS) entry which is preliminary data.</text>
</comment>
<feature type="transmembrane region" description="Helical" evidence="7">
    <location>
        <begin position="12"/>
        <end position="38"/>
    </location>
</feature>
<dbReference type="PROSITE" id="PS50928">
    <property type="entry name" value="ABC_TM1"/>
    <property type="match status" value="1"/>
</dbReference>
<dbReference type="InterPro" id="IPR000515">
    <property type="entry name" value="MetI-like"/>
</dbReference>
<evidence type="ECO:0000313" key="9">
    <source>
        <dbReference type="EMBL" id="RNE62277.1"/>
    </source>
</evidence>
<evidence type="ECO:0000256" key="5">
    <source>
        <dbReference type="ARBA" id="ARBA00022989"/>
    </source>
</evidence>
<evidence type="ECO:0000259" key="8">
    <source>
        <dbReference type="PROSITE" id="PS50928"/>
    </source>
</evidence>
<dbReference type="SUPFAM" id="SSF161098">
    <property type="entry name" value="MetI-like"/>
    <property type="match status" value="1"/>
</dbReference>
<organism evidence="9 10">
    <name type="scientific">Cryobacterium tepidiphilum</name>
    <dbReference type="NCBI Taxonomy" id="2486026"/>
    <lineage>
        <taxon>Bacteria</taxon>
        <taxon>Bacillati</taxon>
        <taxon>Actinomycetota</taxon>
        <taxon>Actinomycetes</taxon>
        <taxon>Micrococcales</taxon>
        <taxon>Microbacteriaceae</taxon>
        <taxon>Cryobacterium</taxon>
    </lineage>
</organism>
<keyword evidence="4 7" id="KW-0812">Transmembrane</keyword>
<name>A0A3M8L9U1_9MICO</name>
<accession>A0A3M8L9U1</accession>
<dbReference type="InterPro" id="IPR050901">
    <property type="entry name" value="BP-dep_ABC_trans_perm"/>
</dbReference>
<evidence type="ECO:0000256" key="6">
    <source>
        <dbReference type="ARBA" id="ARBA00023136"/>
    </source>
</evidence>
<dbReference type="CDD" id="cd06261">
    <property type="entry name" value="TM_PBP2"/>
    <property type="match status" value="1"/>
</dbReference>
<dbReference type="RefSeq" id="WP_123045900.1">
    <property type="nucleotide sequence ID" value="NZ_RDSR01000012.1"/>
</dbReference>
<protein>
    <submittedName>
        <fullName evidence="9">Carbohydrate ABC transporter permease</fullName>
    </submittedName>
</protein>
<dbReference type="Proteomes" id="UP000279859">
    <property type="component" value="Unassembled WGS sequence"/>
</dbReference>
<dbReference type="EMBL" id="RDSR01000012">
    <property type="protein sequence ID" value="RNE62277.1"/>
    <property type="molecule type" value="Genomic_DNA"/>
</dbReference>
<dbReference type="Pfam" id="PF00528">
    <property type="entry name" value="BPD_transp_1"/>
    <property type="match status" value="1"/>
</dbReference>
<evidence type="ECO:0000313" key="10">
    <source>
        <dbReference type="Proteomes" id="UP000279859"/>
    </source>
</evidence>
<evidence type="ECO:0000256" key="2">
    <source>
        <dbReference type="ARBA" id="ARBA00022448"/>
    </source>
</evidence>
<dbReference type="Gene3D" id="1.10.3720.10">
    <property type="entry name" value="MetI-like"/>
    <property type="match status" value="1"/>
</dbReference>
<dbReference type="PANTHER" id="PTHR32243:SF18">
    <property type="entry name" value="INNER MEMBRANE ABC TRANSPORTER PERMEASE PROTEIN YCJP"/>
    <property type="match status" value="1"/>
</dbReference>
<evidence type="ECO:0000256" key="4">
    <source>
        <dbReference type="ARBA" id="ARBA00022692"/>
    </source>
</evidence>
<dbReference type="GO" id="GO:0055085">
    <property type="term" value="P:transmembrane transport"/>
    <property type="evidence" value="ECO:0007669"/>
    <property type="project" value="InterPro"/>
</dbReference>
<gene>
    <name evidence="9" type="ORF">EEJ31_08620</name>
</gene>
<comment type="similarity">
    <text evidence="7">Belongs to the binding-protein-dependent transport system permease family.</text>
</comment>
<keyword evidence="10" id="KW-1185">Reference proteome</keyword>
<sequence length="278" mass="29298">MSSTLKSRRPNIIVEILLVAVLIAVTAPIAWATLLAFLPNRAIVSSKWEFPFWVGNYTDIFSGGTLFLQLLNSVGIVVGTVFLCLAIGSVSGYSLAKLAPPNWVRLPALALAGVIPLIPPATLVPGLYVLLDTMGLLGTVPGLVLVNSLFNLPFAVLLMSSYFSSLPNELREAALVDGAHEMRTFWLIMLPLVRPGLAATGVFVGIMAWNEFLMGLTLTSGGETAPITVGIAGFLQQYAVTWGQLAAAGTIAAIPMILLAVFANRHIVAGLTAGSVKG</sequence>
<keyword evidence="3" id="KW-1003">Cell membrane</keyword>
<dbReference type="OrthoDB" id="9794684at2"/>
<dbReference type="PANTHER" id="PTHR32243">
    <property type="entry name" value="MALTOSE TRANSPORT SYSTEM PERMEASE-RELATED"/>
    <property type="match status" value="1"/>
</dbReference>
<dbReference type="AlphaFoldDB" id="A0A3M8L9U1"/>
<evidence type="ECO:0000256" key="7">
    <source>
        <dbReference type="RuleBase" id="RU363032"/>
    </source>
</evidence>
<evidence type="ECO:0000256" key="3">
    <source>
        <dbReference type="ARBA" id="ARBA00022475"/>
    </source>
</evidence>
<feature type="transmembrane region" description="Helical" evidence="7">
    <location>
        <begin position="242"/>
        <end position="263"/>
    </location>
</feature>
<keyword evidence="5 7" id="KW-1133">Transmembrane helix</keyword>